<feature type="compositionally biased region" description="Low complexity" evidence="1">
    <location>
        <begin position="9"/>
        <end position="29"/>
    </location>
</feature>
<evidence type="ECO:0008006" key="5">
    <source>
        <dbReference type="Google" id="ProtNLM"/>
    </source>
</evidence>
<keyword evidence="4" id="KW-1185">Reference proteome</keyword>
<dbReference type="AlphaFoldDB" id="A0AAD6QBU0"/>
<dbReference type="Proteomes" id="UP001164929">
    <property type="component" value="Chromosome 9"/>
</dbReference>
<keyword evidence="2" id="KW-0472">Membrane</keyword>
<organism evidence="3 4">
    <name type="scientific">Populus alba x Populus x berolinensis</name>
    <dbReference type="NCBI Taxonomy" id="444605"/>
    <lineage>
        <taxon>Eukaryota</taxon>
        <taxon>Viridiplantae</taxon>
        <taxon>Streptophyta</taxon>
        <taxon>Embryophyta</taxon>
        <taxon>Tracheophyta</taxon>
        <taxon>Spermatophyta</taxon>
        <taxon>Magnoliopsida</taxon>
        <taxon>eudicotyledons</taxon>
        <taxon>Gunneridae</taxon>
        <taxon>Pentapetalae</taxon>
        <taxon>rosids</taxon>
        <taxon>fabids</taxon>
        <taxon>Malpighiales</taxon>
        <taxon>Salicaceae</taxon>
        <taxon>Saliceae</taxon>
        <taxon>Populus</taxon>
    </lineage>
</organism>
<keyword evidence="2" id="KW-0812">Transmembrane</keyword>
<evidence type="ECO:0000256" key="2">
    <source>
        <dbReference type="SAM" id="Phobius"/>
    </source>
</evidence>
<name>A0AAD6QBU0_9ROSI</name>
<accession>A0AAD6QBU0</accession>
<evidence type="ECO:0000256" key="1">
    <source>
        <dbReference type="SAM" id="MobiDB-lite"/>
    </source>
</evidence>
<feature type="region of interest" description="Disordered" evidence="1">
    <location>
        <begin position="1"/>
        <end position="29"/>
    </location>
</feature>
<sequence length="134" mass="15393">MSQHNSNKNQNSLSQPTQPPSSLSLSLTKPNPSQPNPFFLTTSFFLIYLSLCSFIRSPLPYLLFPVPFSVFSPLPNRTARFPPRHHRLLHLVLYCHLLSLSLFLIYKLHAPLAFFLGLLHKNHTPSLARTRVRF</sequence>
<evidence type="ECO:0000313" key="4">
    <source>
        <dbReference type="Proteomes" id="UP001164929"/>
    </source>
</evidence>
<comment type="caution">
    <text evidence="3">The sequence shown here is derived from an EMBL/GenBank/DDBJ whole genome shotgun (WGS) entry which is preliminary data.</text>
</comment>
<keyword evidence="2" id="KW-1133">Transmembrane helix</keyword>
<evidence type="ECO:0000313" key="3">
    <source>
        <dbReference type="EMBL" id="KAJ6984338.1"/>
    </source>
</evidence>
<gene>
    <name evidence="3" type="ORF">NC653_022563</name>
</gene>
<reference evidence="3" key="1">
    <citation type="journal article" date="2023" name="Mol. Ecol. Resour.">
        <title>Chromosome-level genome assembly of a triploid poplar Populus alba 'Berolinensis'.</title>
        <authorList>
            <person name="Chen S."/>
            <person name="Yu Y."/>
            <person name="Wang X."/>
            <person name="Wang S."/>
            <person name="Zhang T."/>
            <person name="Zhou Y."/>
            <person name="He R."/>
            <person name="Meng N."/>
            <person name="Wang Y."/>
            <person name="Liu W."/>
            <person name="Liu Z."/>
            <person name="Liu J."/>
            <person name="Guo Q."/>
            <person name="Huang H."/>
            <person name="Sederoff R.R."/>
            <person name="Wang G."/>
            <person name="Qu G."/>
            <person name="Chen S."/>
        </authorList>
    </citation>
    <scope>NUCLEOTIDE SEQUENCE</scope>
    <source>
        <strain evidence="3">SC-2020</strain>
    </source>
</reference>
<feature type="transmembrane region" description="Helical" evidence="2">
    <location>
        <begin position="37"/>
        <end position="55"/>
    </location>
</feature>
<dbReference type="EMBL" id="JAQIZT010000009">
    <property type="protein sequence ID" value="KAJ6984338.1"/>
    <property type="molecule type" value="Genomic_DNA"/>
</dbReference>
<protein>
    <recommendedName>
        <fullName evidence="5">Transmembrane protein</fullName>
    </recommendedName>
</protein>
<proteinExistence type="predicted"/>